<dbReference type="Proteomes" id="UP000283374">
    <property type="component" value="Unassembled WGS sequence"/>
</dbReference>
<evidence type="ECO:0000313" key="1">
    <source>
        <dbReference type="EMBL" id="RHA44386.1"/>
    </source>
</evidence>
<dbReference type="RefSeq" id="WP_118765739.1">
    <property type="nucleotide sequence ID" value="NZ_QWKP01000083.1"/>
</dbReference>
<dbReference type="EMBL" id="QWKP01000083">
    <property type="protein sequence ID" value="RHA44386.1"/>
    <property type="molecule type" value="Genomic_DNA"/>
</dbReference>
<accession>A0A413RQW2</accession>
<gene>
    <name evidence="1" type="ORF">D1825_01515</name>
</gene>
<keyword evidence="2" id="KW-1185">Reference proteome</keyword>
<organism evidence="1 2">
    <name type="scientific">Cellulomonas rhizosphaerae</name>
    <dbReference type="NCBI Taxonomy" id="2293719"/>
    <lineage>
        <taxon>Bacteria</taxon>
        <taxon>Bacillati</taxon>
        <taxon>Actinomycetota</taxon>
        <taxon>Actinomycetes</taxon>
        <taxon>Micrococcales</taxon>
        <taxon>Cellulomonadaceae</taxon>
        <taxon>Cellulomonas</taxon>
    </lineage>
</organism>
<evidence type="ECO:0000313" key="2">
    <source>
        <dbReference type="Proteomes" id="UP000283374"/>
    </source>
</evidence>
<dbReference type="AlphaFoldDB" id="A0A413RQW2"/>
<reference evidence="1 2" key="1">
    <citation type="submission" date="2018-08" db="EMBL/GenBank/DDBJ databases">
        <title>Cellulomonas rhizosphaerae sp. nov., a novel actinomycete isolated from soil.</title>
        <authorList>
            <person name="Tian Y."/>
        </authorList>
    </citation>
    <scope>NUCLEOTIDE SEQUENCE [LARGE SCALE GENOMIC DNA]</scope>
    <source>
        <strain evidence="1 2">NEAU-TCZ24</strain>
    </source>
</reference>
<name>A0A413RQW2_9CELL</name>
<proteinExistence type="predicted"/>
<sequence length="269" mass="28715">MTTMTVARVRPTTLDDDRINALAETISLRGELLRTDEAIALVGPDGAVVHGQPGNRMGGLTNLVDNRRGIADLPPETDQRRVIPAEKAVAIVAELTEKLRLGPTIADGGAKLDVRVDARVTQGVRFDGKERYAFDAKTDVRTRVFLDGVPLSGPRAGVSATFLEDASPVLLAVTTWDAVEAFDEVEVLEKDEVVENLLATAKGRRKATPVEIVGASLAYWAGPYEGGADVLEPVWFVEVAHAPAKGEEVGPHQLVKVAAGVRSARRVAA</sequence>
<comment type="caution">
    <text evidence="1">The sequence shown here is derived from an EMBL/GenBank/DDBJ whole genome shotgun (WGS) entry which is preliminary data.</text>
</comment>
<protein>
    <submittedName>
        <fullName evidence="1">Uncharacterized protein</fullName>
    </submittedName>
</protein>
<dbReference type="OrthoDB" id="4819844at2"/>